<protein>
    <submittedName>
        <fullName evidence="3">Uncharacterized protein</fullName>
    </submittedName>
</protein>
<keyword evidence="1" id="KW-0547">Nucleotide-binding</keyword>
<dbReference type="PRINTS" id="PR00301">
    <property type="entry name" value="HEATSHOCK70"/>
</dbReference>
<dbReference type="GO" id="GO:0005524">
    <property type="term" value="F:ATP binding"/>
    <property type="evidence" value="ECO:0007669"/>
    <property type="project" value="UniProtKB-KW"/>
</dbReference>
<dbReference type="CDD" id="cd10170">
    <property type="entry name" value="ASKHA_NBD_HSP70"/>
    <property type="match status" value="1"/>
</dbReference>
<dbReference type="InterPro" id="IPR013126">
    <property type="entry name" value="Hsp_70_fam"/>
</dbReference>
<comment type="caution">
    <text evidence="3">The sequence shown here is derived from an EMBL/GenBank/DDBJ whole genome shotgun (WGS) entry which is preliminary data.</text>
</comment>
<evidence type="ECO:0000256" key="2">
    <source>
        <dbReference type="ARBA" id="ARBA00022840"/>
    </source>
</evidence>
<dbReference type="EMBL" id="JAVHJO010000007">
    <property type="protein sequence ID" value="KAK6538417.1"/>
    <property type="molecule type" value="Genomic_DNA"/>
</dbReference>
<name>A0AAV9XBP7_9PEZI</name>
<keyword evidence="4" id="KW-1185">Reference proteome</keyword>
<dbReference type="Pfam" id="PF00012">
    <property type="entry name" value="HSP70"/>
    <property type="match status" value="1"/>
</dbReference>
<organism evidence="3 4">
    <name type="scientific">Orbilia ellipsospora</name>
    <dbReference type="NCBI Taxonomy" id="2528407"/>
    <lineage>
        <taxon>Eukaryota</taxon>
        <taxon>Fungi</taxon>
        <taxon>Dikarya</taxon>
        <taxon>Ascomycota</taxon>
        <taxon>Pezizomycotina</taxon>
        <taxon>Orbiliomycetes</taxon>
        <taxon>Orbiliales</taxon>
        <taxon>Orbiliaceae</taxon>
        <taxon>Orbilia</taxon>
    </lineage>
</organism>
<proteinExistence type="predicted"/>
<gene>
    <name evidence="3" type="ORF">TWF694_010002</name>
</gene>
<evidence type="ECO:0000313" key="3">
    <source>
        <dbReference type="EMBL" id="KAK6538417.1"/>
    </source>
</evidence>
<reference evidence="3 4" key="1">
    <citation type="submission" date="2019-10" db="EMBL/GenBank/DDBJ databases">
        <authorList>
            <person name="Palmer J.M."/>
        </authorList>
    </citation>
    <scope>NUCLEOTIDE SEQUENCE [LARGE SCALE GENOMIC DNA]</scope>
    <source>
        <strain evidence="3 4">TWF694</strain>
    </source>
</reference>
<dbReference type="Gene3D" id="3.30.420.40">
    <property type="match status" value="1"/>
</dbReference>
<dbReference type="PANTHER" id="PTHR14187">
    <property type="entry name" value="ALPHA KINASE/ELONGATION FACTOR 2 KINASE"/>
    <property type="match status" value="1"/>
</dbReference>
<dbReference type="AlphaFoldDB" id="A0AAV9XBP7"/>
<evidence type="ECO:0000313" key="4">
    <source>
        <dbReference type="Proteomes" id="UP001365542"/>
    </source>
</evidence>
<keyword evidence="2" id="KW-0067">ATP-binding</keyword>
<accession>A0AAV9XBP7</accession>
<dbReference type="SUPFAM" id="SSF53067">
    <property type="entry name" value="Actin-like ATPase domain"/>
    <property type="match status" value="2"/>
</dbReference>
<dbReference type="GO" id="GO:0140662">
    <property type="term" value="F:ATP-dependent protein folding chaperone"/>
    <property type="evidence" value="ECO:0007669"/>
    <property type="project" value="InterPro"/>
</dbReference>
<dbReference type="InterPro" id="IPR043129">
    <property type="entry name" value="ATPase_NBD"/>
</dbReference>
<dbReference type="Proteomes" id="UP001365542">
    <property type="component" value="Unassembled WGS sequence"/>
</dbReference>
<sequence>MSKPVIVVGIDFGTTYSGFSWARSTGTKEIQLVTTWPTTDFDYSSTHDKTRTWISYDKGNREPSSYGYEARGNPFKWFKVLLQHGHYSADIEYVQDANAKLKDLNKTIDNVISDYLKWIWQTGISDIRRVLGKSFESIYDLKVVLTVPAAWEPFARDRTKRAAWAAGLPKNLKLVSEPEAGALYSLLHREREKSLKVGDIFVVCDAGGGTVDLITYEVEALRPLKLKECAVGKGDLCGSLFLDIGFEQMIKRKIGAEKYVSLRERDKKDMISQFEYRVKRQFDGNINKKMSVTLRGLGSDVEDSDEDDDDLVHFRGWVFLDLCFREKLSPKLFKTQRSLDPILKRFSKKFARKQTG</sequence>
<evidence type="ECO:0000256" key="1">
    <source>
        <dbReference type="ARBA" id="ARBA00022741"/>
    </source>
</evidence>
<dbReference type="PANTHER" id="PTHR14187:SF5">
    <property type="entry name" value="HEAT SHOCK 70 KDA PROTEIN 12A"/>
    <property type="match status" value="1"/>
</dbReference>